<dbReference type="AlphaFoldDB" id="A0A8T2PPM9"/>
<dbReference type="InterPro" id="IPR039742">
    <property type="entry name" value="Shq1"/>
</dbReference>
<reference evidence="4" key="1">
    <citation type="thesis" date="2021" institute="BYU ScholarsArchive" country="Provo, UT, USA">
        <title>Applications of and Algorithms for Genome Assembly and Genomic Analyses with an Emphasis on Marine Teleosts.</title>
        <authorList>
            <person name="Pickett B.D."/>
        </authorList>
    </citation>
    <scope>NUCLEOTIDE SEQUENCE</scope>
    <source>
        <strain evidence="4">HI-2016</strain>
    </source>
</reference>
<sequence>MIEIADACWLKSEEGLMGVSLSAAPEWAEVFRLIVRPMGEKSRGSWLTEPLSNTYSSVQEVLVSFGRRVLCYPLYRHFDLVTAAVRDAALIFRSGQ</sequence>
<proteinExistence type="inferred from homology"/>
<name>A0A8T2PPM9_9TELE</name>
<evidence type="ECO:0000259" key="3">
    <source>
        <dbReference type="Pfam" id="PF04925"/>
    </source>
</evidence>
<dbReference type="GO" id="GO:0005737">
    <property type="term" value="C:cytoplasm"/>
    <property type="evidence" value="ECO:0007669"/>
    <property type="project" value="TreeGrafter"/>
</dbReference>
<evidence type="ECO:0000256" key="2">
    <source>
        <dbReference type="ARBA" id="ARBA00013750"/>
    </source>
</evidence>
<dbReference type="OrthoDB" id="73639at2759"/>
<dbReference type="PANTHER" id="PTHR12967:SF0">
    <property type="entry name" value="PROTEIN SHQ1 HOMOLOG"/>
    <property type="match status" value="1"/>
</dbReference>
<dbReference type="GO" id="GO:0051082">
    <property type="term" value="F:unfolded protein binding"/>
    <property type="evidence" value="ECO:0007669"/>
    <property type="project" value="TreeGrafter"/>
</dbReference>
<dbReference type="GO" id="GO:0005654">
    <property type="term" value="C:nucleoplasm"/>
    <property type="evidence" value="ECO:0007669"/>
    <property type="project" value="TreeGrafter"/>
</dbReference>
<evidence type="ECO:0000313" key="5">
    <source>
        <dbReference type="Proteomes" id="UP000824540"/>
    </source>
</evidence>
<comment type="caution">
    <text evidence="4">The sequence shown here is derived from an EMBL/GenBank/DDBJ whole genome shotgun (WGS) entry which is preliminary data.</text>
</comment>
<keyword evidence="5" id="KW-1185">Reference proteome</keyword>
<dbReference type="GO" id="GO:0000493">
    <property type="term" value="P:box H/ACA snoRNP assembly"/>
    <property type="evidence" value="ECO:0007669"/>
    <property type="project" value="InterPro"/>
</dbReference>
<evidence type="ECO:0000313" key="4">
    <source>
        <dbReference type="EMBL" id="KAG9353306.1"/>
    </source>
</evidence>
<gene>
    <name evidence="4" type="ORF">JZ751_017883</name>
</gene>
<comment type="similarity">
    <text evidence="1">Belongs to the SHQ1 family.</text>
</comment>
<accession>A0A8T2PPM9</accession>
<dbReference type="PANTHER" id="PTHR12967">
    <property type="entry name" value="PROTEIN SHQ1 HOMOLOG"/>
    <property type="match status" value="1"/>
</dbReference>
<dbReference type="Pfam" id="PF04925">
    <property type="entry name" value="SHQ1"/>
    <property type="match status" value="1"/>
</dbReference>
<feature type="domain" description="Shq1 C-terminal" evidence="3">
    <location>
        <begin position="46"/>
        <end position="95"/>
    </location>
</feature>
<organism evidence="4 5">
    <name type="scientific">Albula glossodonta</name>
    <name type="common">roundjaw bonefish</name>
    <dbReference type="NCBI Taxonomy" id="121402"/>
    <lineage>
        <taxon>Eukaryota</taxon>
        <taxon>Metazoa</taxon>
        <taxon>Chordata</taxon>
        <taxon>Craniata</taxon>
        <taxon>Vertebrata</taxon>
        <taxon>Euteleostomi</taxon>
        <taxon>Actinopterygii</taxon>
        <taxon>Neopterygii</taxon>
        <taxon>Teleostei</taxon>
        <taxon>Albuliformes</taxon>
        <taxon>Albulidae</taxon>
        <taxon>Albula</taxon>
    </lineage>
</organism>
<dbReference type="Proteomes" id="UP000824540">
    <property type="component" value="Unassembled WGS sequence"/>
</dbReference>
<protein>
    <recommendedName>
        <fullName evidence="2">Protein SHQ1 homolog</fullName>
    </recommendedName>
</protein>
<evidence type="ECO:0000256" key="1">
    <source>
        <dbReference type="ARBA" id="ARBA00005607"/>
    </source>
</evidence>
<dbReference type="InterPro" id="IPR007009">
    <property type="entry name" value="Shq1_C"/>
</dbReference>
<dbReference type="EMBL" id="JAFBMS010000004">
    <property type="protein sequence ID" value="KAG9353306.1"/>
    <property type="molecule type" value="Genomic_DNA"/>
</dbReference>